<dbReference type="STRING" id="32024.GCA_000788295_00859"/>
<dbReference type="AlphaFoldDB" id="A0A381DL79"/>
<organism evidence="1 2">
    <name type="scientific">Campylobacter sputorum subsp. sputorum</name>
    <dbReference type="NCBI Taxonomy" id="32024"/>
    <lineage>
        <taxon>Bacteria</taxon>
        <taxon>Pseudomonadati</taxon>
        <taxon>Campylobacterota</taxon>
        <taxon>Epsilonproteobacteria</taxon>
        <taxon>Campylobacterales</taxon>
        <taxon>Campylobacteraceae</taxon>
        <taxon>Campylobacter</taxon>
    </lineage>
</organism>
<dbReference type="EMBL" id="UFVD01000001">
    <property type="protein sequence ID" value="SUX11388.1"/>
    <property type="molecule type" value="Genomic_DNA"/>
</dbReference>
<keyword evidence="2" id="KW-1185">Reference proteome</keyword>
<gene>
    <name evidence="1" type="ORF">NCTC12475_01613</name>
</gene>
<protein>
    <submittedName>
        <fullName evidence="1">Uncharacterized protein</fullName>
    </submittedName>
</protein>
<name>A0A381DL79_9BACT</name>
<evidence type="ECO:0000313" key="2">
    <source>
        <dbReference type="Proteomes" id="UP000254920"/>
    </source>
</evidence>
<evidence type="ECO:0000313" key="1">
    <source>
        <dbReference type="EMBL" id="SUX11388.1"/>
    </source>
</evidence>
<dbReference type="RefSeq" id="WP_089182123.1">
    <property type="nucleotide sequence ID" value="NZ_CP043427.1"/>
</dbReference>
<sequence length="81" mass="9478">MTQEEKLDSIEKSLNELKELSKKKDAQIEELIKQRNKLRQNKEAYIAKTYVYGILILIALGLIIYILYEIMNKVNFGICDV</sequence>
<reference evidence="1 2" key="1">
    <citation type="submission" date="2018-06" db="EMBL/GenBank/DDBJ databases">
        <authorList>
            <consortium name="Pathogen Informatics"/>
            <person name="Doyle S."/>
        </authorList>
    </citation>
    <scope>NUCLEOTIDE SEQUENCE [LARGE SCALE GENOMIC DNA]</scope>
    <source>
        <strain evidence="1 2">NCTC12475</strain>
    </source>
</reference>
<proteinExistence type="predicted"/>
<dbReference type="GeneID" id="93090254"/>
<dbReference type="Proteomes" id="UP000254920">
    <property type="component" value="Unassembled WGS sequence"/>
</dbReference>
<accession>A0A381DL79</accession>